<keyword evidence="3" id="KW-1185">Reference proteome</keyword>
<protein>
    <submittedName>
        <fullName evidence="2">Uncharacterized protein</fullName>
    </submittedName>
</protein>
<reference evidence="2 3" key="1">
    <citation type="submission" date="2024-09" db="EMBL/GenBank/DDBJ databases">
        <title>Rethinking Asexuality: The Enigmatic Case of Functional Sexual Genes in Lepraria (Stereocaulaceae).</title>
        <authorList>
            <person name="Doellman M."/>
            <person name="Sun Y."/>
            <person name="Barcenas-Pena A."/>
            <person name="Lumbsch H.T."/>
            <person name="Grewe F."/>
        </authorList>
    </citation>
    <scope>NUCLEOTIDE SEQUENCE [LARGE SCALE GENOMIC DNA]</scope>
    <source>
        <strain evidence="2 3">Grewe 0041</strain>
    </source>
</reference>
<feature type="transmembrane region" description="Helical" evidence="1">
    <location>
        <begin position="50"/>
        <end position="70"/>
    </location>
</feature>
<sequence>MLETQPEWYLPSWDVLGWHIGFWNLIGAFGFTLSGALGPAYGNSGAEYEAALATFWGSWAFLIGSTIQWYESLDKHPVETQKP</sequence>
<gene>
    <name evidence="2" type="ORF">ABVK25_012072</name>
</gene>
<dbReference type="EMBL" id="JBHFEH010000140">
    <property type="protein sequence ID" value="KAL2045467.1"/>
    <property type="molecule type" value="Genomic_DNA"/>
</dbReference>
<name>A0ABR4ALD5_9LECA</name>
<feature type="transmembrane region" description="Helical" evidence="1">
    <location>
        <begin position="20"/>
        <end position="38"/>
    </location>
</feature>
<keyword evidence="1" id="KW-0812">Transmembrane</keyword>
<evidence type="ECO:0000256" key="1">
    <source>
        <dbReference type="SAM" id="Phobius"/>
    </source>
</evidence>
<evidence type="ECO:0000313" key="2">
    <source>
        <dbReference type="EMBL" id="KAL2045467.1"/>
    </source>
</evidence>
<proteinExistence type="predicted"/>
<evidence type="ECO:0000313" key="3">
    <source>
        <dbReference type="Proteomes" id="UP001590951"/>
    </source>
</evidence>
<keyword evidence="1" id="KW-1133">Transmembrane helix</keyword>
<organism evidence="2 3">
    <name type="scientific">Lepraria finkii</name>
    <dbReference type="NCBI Taxonomy" id="1340010"/>
    <lineage>
        <taxon>Eukaryota</taxon>
        <taxon>Fungi</taxon>
        <taxon>Dikarya</taxon>
        <taxon>Ascomycota</taxon>
        <taxon>Pezizomycotina</taxon>
        <taxon>Lecanoromycetes</taxon>
        <taxon>OSLEUM clade</taxon>
        <taxon>Lecanoromycetidae</taxon>
        <taxon>Lecanorales</taxon>
        <taxon>Lecanorineae</taxon>
        <taxon>Stereocaulaceae</taxon>
        <taxon>Lepraria</taxon>
    </lineage>
</organism>
<comment type="caution">
    <text evidence="2">The sequence shown here is derived from an EMBL/GenBank/DDBJ whole genome shotgun (WGS) entry which is preliminary data.</text>
</comment>
<accession>A0ABR4ALD5</accession>
<keyword evidence="1" id="KW-0472">Membrane</keyword>
<dbReference type="Proteomes" id="UP001590951">
    <property type="component" value="Unassembled WGS sequence"/>
</dbReference>